<name>D8JCV2_HALJB</name>
<dbReference type="PATRIC" id="fig|795797.18.peg.3420"/>
<sequence>MTVTPILRGQQMATTHPISDAWDTHVHAGPDVTDRKHDIVELARRAADAGMGGLVLKNHYAPTTMATELVGRACDSDINLASTVVLNRSVGGINIDAVVAAANMGASRVELPTMTAKRNMLEQGEPKTIDLLNENGGLKDAVWSVLTEAINHGLVIGTGHIGVEEVEAVIDAVTEADGEVIVTHPEFHAARDGVGLTLESQAHLAKDGVYFERCFIVADETVRELFLPNAPQSAHDTFADGAMFKEIVAGIEATGAKHNLLSTDYGQPGRMSPPDALAAFHADLETAGISRADIEQMARDNPETLFGGV</sequence>
<dbReference type="eggNOG" id="arCOG06505">
    <property type="taxonomic scope" value="Archaea"/>
</dbReference>
<keyword evidence="1" id="KW-0614">Plasmid</keyword>
<dbReference type="RefSeq" id="WP_013199626.1">
    <property type="nucleotide sequence ID" value="NZ_AXZD01000022.1"/>
</dbReference>
<geneLocation type="plasmid" evidence="1 2">
    <name>2</name>
</geneLocation>
<dbReference type="KEGG" id="hje:HacjB3_17523"/>
<dbReference type="HOGENOM" id="CLU_060721_1_0_2"/>
<dbReference type="EMBL" id="CP002064">
    <property type="protein sequence ID" value="ADJ16847.1"/>
    <property type="molecule type" value="Genomic_DNA"/>
</dbReference>
<dbReference type="Proteomes" id="UP000000390">
    <property type="component" value="Plasmid 2"/>
</dbReference>
<reference evidence="1 2" key="1">
    <citation type="journal article" date="2010" name="J. Bacteriol.">
        <title>Complete genome sequence of Halalkalicoccus jeotgali B3(T), an extremely halophilic archaeon.</title>
        <authorList>
            <person name="Roh S.W."/>
            <person name="Nam Y.D."/>
            <person name="Nam S.H."/>
            <person name="Choi S.H."/>
            <person name="Park H.S."/>
            <person name="Bae J.W."/>
        </authorList>
    </citation>
    <scope>NUCLEOTIDE SEQUENCE [LARGE SCALE GENOMIC DNA]</scope>
    <source>
        <strain evidence="2">DSM 18796 / CECT 7217 / JCM 14584 / KCTC 4019 / B3</strain>
        <plasmid evidence="2">2</plasmid>
    </source>
</reference>
<evidence type="ECO:0008006" key="3">
    <source>
        <dbReference type="Google" id="ProtNLM"/>
    </source>
</evidence>
<accession>D8JCV2</accession>
<dbReference type="Pfam" id="PF19799">
    <property type="entry name" value="DUF6282"/>
    <property type="match status" value="1"/>
</dbReference>
<organism evidence="1 2">
    <name type="scientific">Halalkalicoccus jeotgali (strain DSM 18796 / CECT 7217 / JCM 14584 / KCTC 4019 / B3)</name>
    <dbReference type="NCBI Taxonomy" id="795797"/>
    <lineage>
        <taxon>Archaea</taxon>
        <taxon>Methanobacteriati</taxon>
        <taxon>Methanobacteriota</taxon>
        <taxon>Stenosarchaea group</taxon>
        <taxon>Halobacteria</taxon>
        <taxon>Halobacteriales</taxon>
        <taxon>Halococcaceae</taxon>
        <taxon>Halalkalicoccus</taxon>
    </lineage>
</organism>
<dbReference type="SUPFAM" id="SSF51556">
    <property type="entry name" value="Metallo-dependent hydrolases"/>
    <property type="match status" value="1"/>
</dbReference>
<dbReference type="InterPro" id="IPR032466">
    <property type="entry name" value="Metal_Hydrolase"/>
</dbReference>
<dbReference type="Gene3D" id="3.20.20.140">
    <property type="entry name" value="Metal-dependent hydrolases"/>
    <property type="match status" value="1"/>
</dbReference>
<protein>
    <recommendedName>
        <fullName evidence="3">Cytosolic protein</fullName>
    </recommendedName>
</protein>
<dbReference type="AlphaFoldDB" id="D8JCV2"/>
<proteinExistence type="predicted"/>
<evidence type="ECO:0000313" key="1">
    <source>
        <dbReference type="EMBL" id="ADJ16847.1"/>
    </source>
</evidence>
<dbReference type="InterPro" id="IPR046249">
    <property type="entry name" value="DUF6282"/>
</dbReference>
<gene>
    <name evidence="1" type="ordered locus">HacjB3_17523</name>
</gene>
<evidence type="ECO:0000313" key="2">
    <source>
        <dbReference type="Proteomes" id="UP000000390"/>
    </source>
</evidence>